<dbReference type="EMBL" id="JAGIOI010000001">
    <property type="protein sequence ID" value="MBP2414908.1"/>
    <property type="molecule type" value="Genomic_DNA"/>
</dbReference>
<feature type="transmembrane region" description="Helical" evidence="2">
    <location>
        <begin position="114"/>
        <end position="132"/>
    </location>
</feature>
<reference evidence="3 4" key="1">
    <citation type="submission" date="2021-03" db="EMBL/GenBank/DDBJ databases">
        <title>Sequencing the genomes of 1000 actinobacteria strains.</title>
        <authorList>
            <person name="Klenk H.-P."/>
        </authorList>
    </citation>
    <scope>NUCLEOTIDE SEQUENCE [LARGE SCALE GENOMIC DNA]</scope>
    <source>
        <strain evidence="3 4">DSM 16005</strain>
    </source>
</reference>
<accession>A0ABS4Z1J3</accession>
<feature type="transmembrane region" description="Helical" evidence="2">
    <location>
        <begin position="57"/>
        <end position="81"/>
    </location>
</feature>
<comment type="caution">
    <text evidence="3">The sequence shown here is derived from an EMBL/GenBank/DDBJ whole genome shotgun (WGS) entry which is preliminary data.</text>
</comment>
<feature type="transmembrane region" description="Helical" evidence="2">
    <location>
        <begin position="138"/>
        <end position="169"/>
    </location>
</feature>
<name>A0ABS4Z1J3_9MICC</name>
<evidence type="ECO:0000256" key="1">
    <source>
        <dbReference type="SAM" id="MobiDB-lite"/>
    </source>
</evidence>
<organism evidence="3 4">
    <name type="scientific">Arthrobacter stackebrandtii</name>
    <dbReference type="NCBI Taxonomy" id="272161"/>
    <lineage>
        <taxon>Bacteria</taxon>
        <taxon>Bacillati</taxon>
        <taxon>Actinomycetota</taxon>
        <taxon>Actinomycetes</taxon>
        <taxon>Micrococcales</taxon>
        <taxon>Micrococcaceae</taxon>
        <taxon>Arthrobacter</taxon>
    </lineage>
</organism>
<feature type="transmembrane region" description="Helical" evidence="2">
    <location>
        <begin position="190"/>
        <end position="211"/>
    </location>
</feature>
<keyword evidence="4" id="KW-1185">Reference proteome</keyword>
<feature type="transmembrane region" description="Helical" evidence="2">
    <location>
        <begin position="217"/>
        <end position="240"/>
    </location>
</feature>
<gene>
    <name evidence="3" type="ORF">JOF48_003707</name>
</gene>
<feature type="region of interest" description="Disordered" evidence="1">
    <location>
        <begin position="1"/>
        <end position="24"/>
    </location>
</feature>
<evidence type="ECO:0000313" key="4">
    <source>
        <dbReference type="Proteomes" id="UP000711614"/>
    </source>
</evidence>
<keyword evidence="2" id="KW-1133">Transmembrane helix</keyword>
<dbReference type="Pfam" id="PF11361">
    <property type="entry name" value="DUF3159"/>
    <property type="match status" value="1"/>
</dbReference>
<sequence>MSQQSPQESPEGQQVPEPAAPEHTLHEPAGAVGFAQIAQEMAAKSTLVRKDNGHIDLLAAAGGVRGIAESILPGLVFLVAFTLTRDLTPALVGSVAMAVVFLVARLLQKTPLTQALAGIAGVVLSAFLAMQTGKAENYYLIGFVTNAAYIVAMVVSIAVRWPVLGLLFGYARNEGLGWRARPERLRAYRVATWILVGVMALRLVVQLPLYLAEMVDALGAMRLIMGVPLYAFGLWIAWLISRPVEGSEDTETTGDAAAPKA</sequence>
<dbReference type="InterPro" id="IPR016566">
    <property type="entry name" value="UCP010219"/>
</dbReference>
<keyword evidence="2" id="KW-0812">Transmembrane</keyword>
<dbReference type="Proteomes" id="UP000711614">
    <property type="component" value="Unassembled WGS sequence"/>
</dbReference>
<proteinExistence type="predicted"/>
<dbReference type="RefSeq" id="WP_425353727.1">
    <property type="nucleotide sequence ID" value="NZ_JAGIOI010000001.1"/>
</dbReference>
<feature type="transmembrane region" description="Helical" evidence="2">
    <location>
        <begin position="87"/>
        <end position="107"/>
    </location>
</feature>
<keyword evidence="2" id="KW-0472">Membrane</keyword>
<evidence type="ECO:0000256" key="2">
    <source>
        <dbReference type="SAM" id="Phobius"/>
    </source>
</evidence>
<protein>
    <submittedName>
        <fullName evidence="3">FtsH-binding integral membrane protein</fullName>
    </submittedName>
</protein>
<evidence type="ECO:0000313" key="3">
    <source>
        <dbReference type="EMBL" id="MBP2414908.1"/>
    </source>
</evidence>
<feature type="compositionally biased region" description="Low complexity" evidence="1">
    <location>
        <begin position="1"/>
        <end position="17"/>
    </location>
</feature>